<reference evidence="1 2" key="1">
    <citation type="submission" date="2020-02" db="EMBL/GenBank/DDBJ databases">
        <title>Out from the shadows clarifying the taxonomy of the family Cryomorphaceae and related taxa by utilizing the GTDB taxonomic framework.</title>
        <authorList>
            <person name="Bowman J.P."/>
        </authorList>
    </citation>
    <scope>NUCLEOTIDE SEQUENCE [LARGE SCALE GENOMIC DNA]</scope>
    <source>
        <strain evidence="1 2">QSSC 1-22</strain>
    </source>
</reference>
<dbReference type="EMBL" id="JAAGVY010000031">
    <property type="protein sequence ID" value="NEN24718.1"/>
    <property type="molecule type" value="Genomic_DNA"/>
</dbReference>
<dbReference type="AlphaFoldDB" id="A0A7K3WT50"/>
<evidence type="ECO:0000313" key="1">
    <source>
        <dbReference type="EMBL" id="NEN24718.1"/>
    </source>
</evidence>
<dbReference type="Pfam" id="PF04343">
    <property type="entry name" value="DUF488"/>
    <property type="match status" value="1"/>
</dbReference>
<name>A0A7K3WT50_9FLAO</name>
<sequence length="178" mass="20632">MKQKEIWTIGHSTHPPEEFIGMLKSFDIDLVVDVRSFPGSRKFPQFNKEAIEDSLPENGIKYSHLKTLGGRRKADPESKHTIWRHPAFRGYADYMDTAEFETGMEELVKLAETKRVAYMCSEAMWWRCHRAMISDYLKSKGWTVMHIMAIDKTNEHPYTAPAEIVNGELIYPEETSSM</sequence>
<protein>
    <submittedName>
        <fullName evidence="1">DUF488 domain-containing protein</fullName>
    </submittedName>
</protein>
<keyword evidence="2" id="KW-1185">Reference proteome</keyword>
<gene>
    <name evidence="1" type="ORF">G3O08_14520</name>
</gene>
<evidence type="ECO:0000313" key="2">
    <source>
        <dbReference type="Proteomes" id="UP000486602"/>
    </source>
</evidence>
<dbReference type="Proteomes" id="UP000486602">
    <property type="component" value="Unassembled WGS sequence"/>
</dbReference>
<dbReference type="PANTHER" id="PTHR39337">
    <property type="entry name" value="BLR5642 PROTEIN"/>
    <property type="match status" value="1"/>
</dbReference>
<accession>A0A7K3WT50</accession>
<dbReference type="PIRSF" id="PIRSF024492">
    <property type="entry name" value="UCP024492"/>
    <property type="match status" value="1"/>
</dbReference>
<dbReference type="InterPro" id="IPR007438">
    <property type="entry name" value="DUF488"/>
</dbReference>
<comment type="caution">
    <text evidence="1">The sequence shown here is derived from an EMBL/GenBank/DDBJ whole genome shotgun (WGS) entry which is preliminary data.</text>
</comment>
<organism evidence="1 2">
    <name type="scientific">Cryomorpha ignava</name>
    <dbReference type="NCBI Taxonomy" id="101383"/>
    <lineage>
        <taxon>Bacteria</taxon>
        <taxon>Pseudomonadati</taxon>
        <taxon>Bacteroidota</taxon>
        <taxon>Flavobacteriia</taxon>
        <taxon>Flavobacteriales</taxon>
        <taxon>Cryomorphaceae</taxon>
        <taxon>Cryomorpha</taxon>
    </lineage>
</organism>
<proteinExistence type="predicted"/>
<dbReference type="RefSeq" id="WP_163286111.1">
    <property type="nucleotide sequence ID" value="NZ_JAAGVY010000031.1"/>
</dbReference>
<dbReference type="InterPro" id="IPR014519">
    <property type="entry name" value="UCP024492"/>
</dbReference>
<dbReference type="PANTHER" id="PTHR39337:SF1">
    <property type="entry name" value="BLR5642 PROTEIN"/>
    <property type="match status" value="1"/>
</dbReference>